<evidence type="ECO:0000313" key="2">
    <source>
        <dbReference type="EMBL" id="MDR6045544.1"/>
    </source>
</evidence>
<name>A0ABD5BYR8_ECOLX</name>
<dbReference type="Pfam" id="PF03869">
    <property type="entry name" value="Arc"/>
    <property type="match status" value="1"/>
</dbReference>
<keyword evidence="2" id="KW-0238">DNA-binding</keyword>
<dbReference type="InterPro" id="IPR010985">
    <property type="entry name" value="Ribbon_hlx_hlx"/>
</dbReference>
<gene>
    <name evidence="2" type="ORF">NQD80_06930</name>
</gene>
<protein>
    <submittedName>
        <fullName evidence="2">Arc family DNA-binding protein</fullName>
    </submittedName>
</protein>
<evidence type="ECO:0000313" key="3">
    <source>
        <dbReference type="Proteomes" id="UP001247581"/>
    </source>
</evidence>
<accession>A0ABD5BYR8</accession>
<evidence type="ECO:0000259" key="1">
    <source>
        <dbReference type="Pfam" id="PF03869"/>
    </source>
</evidence>
<proteinExistence type="predicted"/>
<feature type="domain" description="Arc-like DNA binding" evidence="1">
    <location>
        <begin position="11"/>
        <end position="50"/>
    </location>
</feature>
<dbReference type="SUPFAM" id="SSF47598">
    <property type="entry name" value="Ribbon-helix-helix"/>
    <property type="match status" value="1"/>
</dbReference>
<comment type="caution">
    <text evidence="2">The sequence shown here is derived from an EMBL/GenBank/DDBJ whole genome shotgun (WGS) entry which is preliminary data.</text>
</comment>
<reference evidence="2 3" key="1">
    <citation type="submission" date="2022-07" db="EMBL/GenBank/DDBJ databases">
        <title>The wastewater resistome of Residential Aged Care Facilities indicates a role of antimicrobial stewardship in reducing resistance.</title>
        <authorList>
            <person name="Sapula S."/>
            <person name="Hart B.J."/>
            <person name="Henrietta V."/>
            <person name="Amsalu A."/>
            <person name="Jon W."/>
            <person name="Siderius N."/>
            <person name="Nguyen L."/>
            <person name="Turnidge J."/>
            <person name="Gerber C."/>
        </authorList>
    </citation>
    <scope>NUCLEOTIDE SEQUENCE [LARGE SCALE GENOMIC DNA]</scope>
    <source>
        <strain evidence="2 3">ECA685</strain>
    </source>
</reference>
<sequence>MSEKDESNFIERFTVRMPDGMRSAIAERAKRNGRSMNSEIVQILEDALSSDVSSVDKSLDLKQIKSLLDKISNELLDRIPKDT</sequence>
<dbReference type="InterPro" id="IPR013321">
    <property type="entry name" value="Arc_rbn_hlx_hlx"/>
</dbReference>
<dbReference type="RefSeq" id="WP_032152582.1">
    <property type="nucleotide sequence ID" value="NZ_NOCG01000023.1"/>
</dbReference>
<dbReference type="EMBL" id="JANIDP010000014">
    <property type="protein sequence ID" value="MDR6045544.1"/>
    <property type="molecule type" value="Genomic_DNA"/>
</dbReference>
<dbReference type="Gene3D" id="1.10.1220.10">
    <property type="entry name" value="Met repressor-like"/>
    <property type="match status" value="1"/>
</dbReference>
<dbReference type="AlphaFoldDB" id="A0ABD5BYR8"/>
<dbReference type="Proteomes" id="UP001247581">
    <property type="component" value="Unassembled WGS sequence"/>
</dbReference>
<organism evidence="2 3">
    <name type="scientific">Escherichia coli</name>
    <dbReference type="NCBI Taxonomy" id="562"/>
    <lineage>
        <taxon>Bacteria</taxon>
        <taxon>Pseudomonadati</taxon>
        <taxon>Pseudomonadota</taxon>
        <taxon>Gammaproteobacteria</taxon>
        <taxon>Enterobacterales</taxon>
        <taxon>Enterobacteriaceae</taxon>
        <taxon>Escherichia</taxon>
    </lineage>
</organism>
<dbReference type="InterPro" id="IPR005569">
    <property type="entry name" value="Arc_DNA-bd_dom"/>
</dbReference>
<dbReference type="GO" id="GO:0043565">
    <property type="term" value="F:sequence-specific DNA binding"/>
    <property type="evidence" value="ECO:0007669"/>
    <property type="project" value="UniProtKB-ARBA"/>
</dbReference>